<keyword evidence="1" id="KW-1133">Transmembrane helix</keyword>
<proteinExistence type="predicted"/>
<keyword evidence="1" id="KW-0472">Membrane</keyword>
<gene>
    <name evidence="2" type="ORF">SU48_02590</name>
</gene>
<protein>
    <submittedName>
        <fullName evidence="2">Uncharacterized protein</fullName>
    </submittedName>
</protein>
<dbReference type="EMBL" id="CP011387">
    <property type="protein sequence ID" value="ANE42829.1"/>
    <property type="molecule type" value="Genomic_DNA"/>
</dbReference>
<reference evidence="2 3" key="1">
    <citation type="submission" date="2015-01" db="EMBL/GenBank/DDBJ databases">
        <title>Deinococcus puniceus/DY1/ whole genome sequencing.</title>
        <authorList>
            <person name="Kim M.K."/>
            <person name="Srinivasan S."/>
            <person name="Lee J.-J."/>
        </authorList>
    </citation>
    <scope>NUCLEOTIDE SEQUENCE [LARGE SCALE GENOMIC DNA]</scope>
    <source>
        <strain evidence="2 3">DY1</strain>
    </source>
</reference>
<evidence type="ECO:0000313" key="2">
    <source>
        <dbReference type="EMBL" id="ANE42829.1"/>
    </source>
</evidence>
<dbReference type="KEGG" id="dpu:SU48_02590"/>
<dbReference type="AlphaFoldDB" id="A0A172T724"/>
<feature type="transmembrane region" description="Helical" evidence="1">
    <location>
        <begin position="52"/>
        <end position="71"/>
    </location>
</feature>
<accession>A0A172T724</accession>
<name>A0A172T724_9DEIO</name>
<keyword evidence="1" id="KW-0812">Transmembrane</keyword>
<evidence type="ECO:0000313" key="3">
    <source>
        <dbReference type="Proteomes" id="UP000077363"/>
    </source>
</evidence>
<feature type="transmembrane region" description="Helical" evidence="1">
    <location>
        <begin position="106"/>
        <end position="126"/>
    </location>
</feature>
<evidence type="ECO:0000256" key="1">
    <source>
        <dbReference type="SAM" id="Phobius"/>
    </source>
</evidence>
<sequence length="132" mass="15310">MDSDDKNRLSVIADLANARRRALVIMMPFIVIASVFAYYVTDDSLVYHMYNAPLHFLLSFAYSICGILMYIKWRGEVPYIIFAYVAILFILSKLVILTLYTPPQYLAYGVSEFIIWIYPTVTYLQLNSLHSF</sequence>
<dbReference type="Proteomes" id="UP000077363">
    <property type="component" value="Chromosome"/>
</dbReference>
<keyword evidence="3" id="KW-1185">Reference proteome</keyword>
<feature type="transmembrane region" description="Helical" evidence="1">
    <location>
        <begin position="78"/>
        <end position="100"/>
    </location>
</feature>
<dbReference type="PATRIC" id="fig|1182568.3.peg.542"/>
<organism evidence="2 3">
    <name type="scientific">Deinococcus puniceus</name>
    <dbReference type="NCBI Taxonomy" id="1182568"/>
    <lineage>
        <taxon>Bacteria</taxon>
        <taxon>Thermotogati</taxon>
        <taxon>Deinococcota</taxon>
        <taxon>Deinococci</taxon>
        <taxon>Deinococcales</taxon>
        <taxon>Deinococcaceae</taxon>
        <taxon>Deinococcus</taxon>
    </lineage>
</organism>
<feature type="transmembrane region" description="Helical" evidence="1">
    <location>
        <begin position="21"/>
        <end position="40"/>
    </location>
</feature>